<accession>A0A5C5X3D1</accession>
<dbReference type="Gene3D" id="3.30.70.20">
    <property type="match status" value="1"/>
</dbReference>
<keyword evidence="6 10" id="KW-0560">Oxidoreductase</keyword>
<keyword evidence="5" id="KW-0671">Queuosine biosynthesis</keyword>
<keyword evidence="7" id="KW-0408">Iron</keyword>
<keyword evidence="4" id="KW-0479">Metal-binding</keyword>
<dbReference type="InterPro" id="IPR017896">
    <property type="entry name" value="4Fe4S_Fe-S-bd"/>
</dbReference>
<evidence type="ECO:0000256" key="5">
    <source>
        <dbReference type="ARBA" id="ARBA00022785"/>
    </source>
</evidence>
<dbReference type="InterPro" id="IPR017900">
    <property type="entry name" value="4Fe4S_Fe_S_CS"/>
</dbReference>
<dbReference type="InterPro" id="IPR004453">
    <property type="entry name" value="QueG"/>
</dbReference>
<protein>
    <submittedName>
        <fullName evidence="10">Epoxyqueuosine reductase</fullName>
        <ecNumber evidence="10">1.1.-.-</ecNumber>
    </submittedName>
</protein>
<dbReference type="PROSITE" id="PS00198">
    <property type="entry name" value="4FE4S_FER_1"/>
    <property type="match status" value="1"/>
</dbReference>
<feature type="domain" description="4Fe-4S ferredoxin-type" evidence="9">
    <location>
        <begin position="177"/>
        <end position="206"/>
    </location>
</feature>
<dbReference type="Pfam" id="PF08331">
    <property type="entry name" value="QueG_DUF1730"/>
    <property type="match status" value="1"/>
</dbReference>
<sequence>MNDAGELSNKVRQTARKLGFPLVGITPAARPDTLDFFKRWLNSGFHGEMGYMQRREAAYEHPSNVLQNVKTIIIVAATYGSDSSGEENNFRVAKYATSQNDYHDVLREKLKPLASTIHDTSPGAKTRVVVDTAPLLERDFARLAGLGWFGKNTLLINKHIGSFFFLAALLTNAELEPDPPHSNSHCGTCTRCLEACPTNAFTDAYSLDARKCISYLTIELRDKPIPVDLRSGMGDWIFGCDVCQDVCPWNRKQSETDLSEFRDQGRTPQDAAHFLEIDDEQFQTEFGATPFSRPGRVGMARNAAIVLGNSRDSESQDVLIAGLGDASPIVREACVWALAKIRTKKAMEALRSQESLETDEMVRSAITHFMSGSHD</sequence>
<dbReference type="SUPFAM" id="SSF48371">
    <property type="entry name" value="ARM repeat"/>
    <property type="match status" value="1"/>
</dbReference>
<dbReference type="AlphaFoldDB" id="A0A5C5X3D1"/>
<evidence type="ECO:0000313" key="10">
    <source>
        <dbReference type="EMBL" id="TWT57308.1"/>
    </source>
</evidence>
<evidence type="ECO:0000256" key="7">
    <source>
        <dbReference type="ARBA" id="ARBA00023004"/>
    </source>
</evidence>
<reference evidence="10 11" key="1">
    <citation type="submission" date="2019-02" db="EMBL/GenBank/DDBJ databases">
        <title>Deep-cultivation of Planctomycetes and their phenomic and genomic characterization uncovers novel biology.</title>
        <authorList>
            <person name="Wiegand S."/>
            <person name="Jogler M."/>
            <person name="Boedeker C."/>
            <person name="Pinto D."/>
            <person name="Vollmers J."/>
            <person name="Rivas-Marin E."/>
            <person name="Kohn T."/>
            <person name="Peeters S.H."/>
            <person name="Heuer A."/>
            <person name="Rast P."/>
            <person name="Oberbeckmann S."/>
            <person name="Bunk B."/>
            <person name="Jeske O."/>
            <person name="Meyerdierks A."/>
            <person name="Storesund J.E."/>
            <person name="Kallscheuer N."/>
            <person name="Luecker S."/>
            <person name="Lage O.M."/>
            <person name="Pohl T."/>
            <person name="Merkel B.J."/>
            <person name="Hornburger P."/>
            <person name="Mueller R.-W."/>
            <person name="Bruemmer F."/>
            <person name="Labrenz M."/>
            <person name="Spormann A.M."/>
            <person name="Op Den Camp H."/>
            <person name="Overmann J."/>
            <person name="Amann R."/>
            <person name="Jetten M.S.M."/>
            <person name="Mascher T."/>
            <person name="Medema M.H."/>
            <person name="Devos D.P."/>
            <person name="Kaster A.-K."/>
            <person name="Ovreas L."/>
            <person name="Rohde M."/>
            <person name="Galperin M.Y."/>
            <person name="Jogler C."/>
        </authorList>
    </citation>
    <scope>NUCLEOTIDE SEQUENCE [LARGE SCALE GENOMIC DNA]</scope>
    <source>
        <strain evidence="10 11">KOR42</strain>
    </source>
</reference>
<dbReference type="GO" id="GO:0046872">
    <property type="term" value="F:metal ion binding"/>
    <property type="evidence" value="ECO:0007669"/>
    <property type="project" value="UniProtKB-KW"/>
</dbReference>
<dbReference type="OrthoDB" id="9784571at2"/>
<dbReference type="SMART" id="SM00567">
    <property type="entry name" value="EZ_HEAT"/>
    <property type="match status" value="2"/>
</dbReference>
<comment type="caution">
    <text evidence="10">The sequence shown here is derived from an EMBL/GenBank/DDBJ whole genome shotgun (WGS) entry which is preliminary data.</text>
</comment>
<dbReference type="PANTHER" id="PTHR30002">
    <property type="entry name" value="EPOXYQUEUOSINE REDUCTASE"/>
    <property type="match status" value="1"/>
</dbReference>
<dbReference type="Proteomes" id="UP000317243">
    <property type="component" value="Unassembled WGS sequence"/>
</dbReference>
<dbReference type="InterPro" id="IPR013542">
    <property type="entry name" value="QueG_DUF1730"/>
</dbReference>
<dbReference type="GO" id="GO:0008616">
    <property type="term" value="P:tRNA queuosine(34) biosynthetic process"/>
    <property type="evidence" value="ECO:0007669"/>
    <property type="project" value="UniProtKB-KW"/>
</dbReference>
<dbReference type="EC" id="1.1.-.-" evidence="10"/>
<dbReference type="InterPro" id="IPR011989">
    <property type="entry name" value="ARM-like"/>
</dbReference>
<dbReference type="PANTHER" id="PTHR30002:SF4">
    <property type="entry name" value="EPOXYQUEUOSINE REDUCTASE"/>
    <property type="match status" value="1"/>
</dbReference>
<keyword evidence="1" id="KW-0004">4Fe-4S</keyword>
<dbReference type="EMBL" id="SIHI01000001">
    <property type="protein sequence ID" value="TWT57308.1"/>
    <property type="molecule type" value="Genomic_DNA"/>
</dbReference>
<keyword evidence="11" id="KW-1185">Reference proteome</keyword>
<evidence type="ECO:0000256" key="2">
    <source>
        <dbReference type="ARBA" id="ARBA00022490"/>
    </source>
</evidence>
<dbReference type="GO" id="GO:0051539">
    <property type="term" value="F:4 iron, 4 sulfur cluster binding"/>
    <property type="evidence" value="ECO:0007669"/>
    <property type="project" value="UniProtKB-KW"/>
</dbReference>
<name>A0A5C5X3D1_9PLAN</name>
<dbReference type="NCBIfam" id="TIGR00276">
    <property type="entry name" value="tRNA epoxyqueuosine(34) reductase QueG"/>
    <property type="match status" value="1"/>
</dbReference>
<dbReference type="InterPro" id="IPR016024">
    <property type="entry name" value="ARM-type_fold"/>
</dbReference>
<dbReference type="Pfam" id="PF13484">
    <property type="entry name" value="Fer4_16"/>
    <property type="match status" value="1"/>
</dbReference>
<keyword evidence="8" id="KW-0411">Iron-sulfur</keyword>
<organism evidence="10 11">
    <name type="scientific">Thalassoglobus neptunius</name>
    <dbReference type="NCBI Taxonomy" id="1938619"/>
    <lineage>
        <taxon>Bacteria</taxon>
        <taxon>Pseudomonadati</taxon>
        <taxon>Planctomycetota</taxon>
        <taxon>Planctomycetia</taxon>
        <taxon>Planctomycetales</taxon>
        <taxon>Planctomycetaceae</taxon>
        <taxon>Thalassoglobus</taxon>
    </lineage>
</organism>
<evidence type="ECO:0000256" key="8">
    <source>
        <dbReference type="ARBA" id="ARBA00023014"/>
    </source>
</evidence>
<evidence type="ECO:0000256" key="6">
    <source>
        <dbReference type="ARBA" id="ARBA00023002"/>
    </source>
</evidence>
<dbReference type="Pfam" id="PF13646">
    <property type="entry name" value="HEAT_2"/>
    <property type="match status" value="1"/>
</dbReference>
<dbReference type="Gene3D" id="1.25.10.10">
    <property type="entry name" value="Leucine-rich Repeat Variant"/>
    <property type="match status" value="1"/>
</dbReference>
<evidence type="ECO:0000256" key="3">
    <source>
        <dbReference type="ARBA" id="ARBA00022694"/>
    </source>
</evidence>
<evidence type="ECO:0000313" key="11">
    <source>
        <dbReference type="Proteomes" id="UP000317243"/>
    </source>
</evidence>
<keyword evidence="2" id="KW-0963">Cytoplasm</keyword>
<dbReference type="InterPro" id="IPR004155">
    <property type="entry name" value="PBS_lyase_HEAT"/>
</dbReference>
<gene>
    <name evidence="10" type="primary">queG</name>
    <name evidence="10" type="ORF">KOR42_06680</name>
</gene>
<evidence type="ECO:0000259" key="9">
    <source>
        <dbReference type="PROSITE" id="PS51379"/>
    </source>
</evidence>
<keyword evidence="3" id="KW-0819">tRNA processing</keyword>
<dbReference type="RefSeq" id="WP_146507155.1">
    <property type="nucleotide sequence ID" value="NZ_SIHI01000001.1"/>
</dbReference>
<proteinExistence type="predicted"/>
<evidence type="ECO:0000256" key="4">
    <source>
        <dbReference type="ARBA" id="ARBA00022723"/>
    </source>
</evidence>
<evidence type="ECO:0000256" key="1">
    <source>
        <dbReference type="ARBA" id="ARBA00022485"/>
    </source>
</evidence>
<dbReference type="GO" id="GO:0052693">
    <property type="term" value="F:epoxyqueuosine reductase activity"/>
    <property type="evidence" value="ECO:0007669"/>
    <property type="project" value="TreeGrafter"/>
</dbReference>
<dbReference type="SUPFAM" id="SSF46548">
    <property type="entry name" value="alpha-helical ferredoxin"/>
    <property type="match status" value="1"/>
</dbReference>
<dbReference type="PROSITE" id="PS51379">
    <property type="entry name" value="4FE4S_FER_2"/>
    <property type="match status" value="1"/>
</dbReference>